<dbReference type="RefSeq" id="WP_264716409.1">
    <property type="nucleotide sequence ID" value="NZ_JAPDNT010000038.1"/>
</dbReference>
<evidence type="ECO:0000313" key="1">
    <source>
        <dbReference type="EMBL" id="MCW3477459.1"/>
    </source>
</evidence>
<sequence>MPELSFNADPVPATPIGDMKGWRLHIQCERCRRHSVLPLDYMAKQHGTRVRLIDLMLRLRCDGFRGAGKCRGRPRLVTLVKVAIYGKSARKLRQVTVVDTSNPWPRPPLASRSW</sequence>
<name>A0AA41YPU1_9PROT</name>
<gene>
    <name evidence="1" type="ORF">OL599_23090</name>
</gene>
<organism evidence="1 2">
    <name type="scientific">Limobrevibacterium gyesilva</name>
    <dbReference type="NCBI Taxonomy" id="2991712"/>
    <lineage>
        <taxon>Bacteria</taxon>
        <taxon>Pseudomonadati</taxon>
        <taxon>Pseudomonadota</taxon>
        <taxon>Alphaproteobacteria</taxon>
        <taxon>Acetobacterales</taxon>
        <taxon>Acetobacteraceae</taxon>
        <taxon>Limobrevibacterium</taxon>
    </lineage>
</organism>
<comment type="caution">
    <text evidence="1">The sequence shown here is derived from an EMBL/GenBank/DDBJ whole genome shotgun (WGS) entry which is preliminary data.</text>
</comment>
<dbReference type="Proteomes" id="UP001165679">
    <property type="component" value="Unassembled WGS sequence"/>
</dbReference>
<proteinExistence type="predicted"/>
<keyword evidence="2" id="KW-1185">Reference proteome</keyword>
<protein>
    <submittedName>
        <fullName evidence="1">Uncharacterized protein</fullName>
    </submittedName>
</protein>
<accession>A0AA41YPU1</accession>
<reference evidence="1" key="2">
    <citation type="submission" date="2022-10" db="EMBL/GenBank/DDBJ databases">
        <authorList>
            <person name="Trinh H.N."/>
        </authorList>
    </citation>
    <scope>NUCLEOTIDE SEQUENCE</scope>
    <source>
        <strain evidence="1">RN2-1</strain>
    </source>
</reference>
<dbReference type="EMBL" id="JAPDNT010000038">
    <property type="protein sequence ID" value="MCW3477459.1"/>
    <property type="molecule type" value="Genomic_DNA"/>
</dbReference>
<dbReference type="AlphaFoldDB" id="A0AA41YPU1"/>
<reference evidence="1" key="1">
    <citation type="submission" date="2022-09" db="EMBL/GenBank/DDBJ databases">
        <title>Rhodovastum sp. nov. RN2-1 isolated from soil in Seongnam, South Korea.</title>
        <authorList>
            <person name="Le N.T."/>
        </authorList>
    </citation>
    <scope>NUCLEOTIDE SEQUENCE</scope>
    <source>
        <strain evidence="1">RN2-1</strain>
    </source>
</reference>
<evidence type="ECO:0000313" key="2">
    <source>
        <dbReference type="Proteomes" id="UP001165679"/>
    </source>
</evidence>